<dbReference type="EMBL" id="FOPJ01000004">
    <property type="protein sequence ID" value="SFG43698.1"/>
    <property type="molecule type" value="Genomic_DNA"/>
</dbReference>
<keyword evidence="3" id="KW-1185">Reference proteome</keyword>
<organism evidence="2 3">
    <name type="scientific">Corynebacterium spheniscorum</name>
    <dbReference type="NCBI Taxonomy" id="185761"/>
    <lineage>
        <taxon>Bacteria</taxon>
        <taxon>Bacillati</taxon>
        <taxon>Actinomycetota</taxon>
        <taxon>Actinomycetes</taxon>
        <taxon>Mycobacteriales</taxon>
        <taxon>Corynebacteriaceae</taxon>
        <taxon>Corynebacterium</taxon>
    </lineage>
</organism>
<sequence>MLPWIIFIIAAILCTALATAVFGGVLNGGSLKQVPVDSQKISAANTALIQEGNAEGVRFEVVYRGYRPTQVDEVIAQLNTEIRELREENSRLRAPRKDYYGNGMHPSSETSDKEPEHTWQR</sequence>
<evidence type="ECO:0000256" key="1">
    <source>
        <dbReference type="SAM" id="MobiDB-lite"/>
    </source>
</evidence>
<evidence type="ECO:0000313" key="2">
    <source>
        <dbReference type="EMBL" id="SFG43698.1"/>
    </source>
</evidence>
<dbReference type="OrthoDB" id="3404379at2"/>
<dbReference type="AlphaFoldDB" id="A0A1I2RT35"/>
<proteinExistence type="predicted"/>
<dbReference type="RefSeq" id="WP_092284835.1">
    <property type="nucleotide sequence ID" value="NZ_FOPJ01000004.1"/>
</dbReference>
<name>A0A1I2RT35_9CORY</name>
<feature type="compositionally biased region" description="Basic and acidic residues" evidence="1">
    <location>
        <begin position="110"/>
        <end position="121"/>
    </location>
</feature>
<evidence type="ECO:0000313" key="3">
    <source>
        <dbReference type="Proteomes" id="UP000199065"/>
    </source>
</evidence>
<feature type="region of interest" description="Disordered" evidence="1">
    <location>
        <begin position="94"/>
        <end position="121"/>
    </location>
</feature>
<dbReference type="STRING" id="185761.SAMN05660282_00881"/>
<protein>
    <submittedName>
        <fullName evidence="2">DivIVA domain-containing protein</fullName>
    </submittedName>
</protein>
<gene>
    <name evidence="2" type="ORF">SAMN05660282_00881</name>
</gene>
<accession>A0A1I2RT35</accession>
<dbReference type="Gene3D" id="6.10.250.660">
    <property type="match status" value="1"/>
</dbReference>
<dbReference type="Proteomes" id="UP000199065">
    <property type="component" value="Unassembled WGS sequence"/>
</dbReference>
<reference evidence="2 3" key="1">
    <citation type="submission" date="2016-10" db="EMBL/GenBank/DDBJ databases">
        <authorList>
            <person name="de Groot N.N."/>
        </authorList>
    </citation>
    <scope>NUCLEOTIDE SEQUENCE [LARGE SCALE GENOMIC DNA]</scope>
    <source>
        <strain>J11</strain>
        <strain evidence="3">PG 39</strain>
    </source>
</reference>